<evidence type="ECO:0000313" key="2">
    <source>
        <dbReference type="EMBL" id="HAT6345835.1"/>
    </source>
</evidence>
<dbReference type="EMBL" id="DACTUL010000035">
    <property type="protein sequence ID" value="HAT6345835.1"/>
    <property type="molecule type" value="Genomic_DNA"/>
</dbReference>
<proteinExistence type="predicted"/>
<evidence type="ECO:0000313" key="5">
    <source>
        <dbReference type="Proteomes" id="UP000253075"/>
    </source>
</evidence>
<accession>A0A1V2F888</accession>
<dbReference type="EMBL" id="CP118942">
    <property type="protein sequence ID" value="WEE25755.1"/>
    <property type="molecule type" value="Genomic_DNA"/>
</dbReference>
<gene>
    <name evidence="3" type="ORF">C6C11_15920</name>
    <name evidence="2" type="ORF">JAJ28_003623</name>
    <name evidence="4" type="ORF">PY771_19280</name>
</gene>
<feature type="region of interest" description="Disordered" evidence="1">
    <location>
        <begin position="1"/>
        <end position="20"/>
    </location>
</feature>
<evidence type="ECO:0000313" key="6">
    <source>
        <dbReference type="Proteomes" id="UP000859505"/>
    </source>
</evidence>
<reference evidence="5" key="3">
    <citation type="submission" date="2018-02" db="EMBL/GenBank/DDBJ databases">
        <title>Phenotypic characterization and whole genome analysis of multidrug-resistant, extended-spectrum beta-lactamase-producing bacteria isolated from dogs in Germany.</title>
        <authorList>
            <person name="Williamson C."/>
        </authorList>
    </citation>
    <scope>NUCLEOTIDE SEQUENCE [LARGE SCALE GENOMIC DNA]</scope>
    <source>
        <strain evidence="5">AFG_SD03_1510_Ahy_093</strain>
    </source>
</reference>
<dbReference type="Proteomes" id="UP001214666">
    <property type="component" value="Chromosome"/>
</dbReference>
<dbReference type="Proteomes" id="UP000859505">
    <property type="component" value="Unassembled WGS sequence"/>
</dbReference>
<reference evidence="3" key="4">
    <citation type="submission" date="2018-02" db="EMBL/GenBank/DDBJ databases">
        <authorList>
            <person name="Williamson C."/>
        </authorList>
    </citation>
    <scope>NUCLEOTIDE SEQUENCE</scope>
    <source>
        <strain evidence="3">AFG_SD03_1510_Ahy_093</strain>
    </source>
</reference>
<protein>
    <submittedName>
        <fullName evidence="2">Uncharacterized protein</fullName>
    </submittedName>
</protein>
<reference evidence="2" key="1">
    <citation type="journal article" date="2018" name="Genome Biol.">
        <title>SKESA: strategic k-mer extension for scrupulous assemblies.</title>
        <authorList>
            <person name="Souvorov A."/>
            <person name="Agarwala R."/>
            <person name="Lipman D.J."/>
        </authorList>
    </citation>
    <scope>NUCLEOTIDE SEQUENCE</scope>
    <source>
        <strain evidence="2">OLC2673_Aeromonas</strain>
    </source>
</reference>
<dbReference type="EMBL" id="PUTQ01000023">
    <property type="protein sequence ID" value="RCF47833.1"/>
    <property type="molecule type" value="Genomic_DNA"/>
</dbReference>
<evidence type="ECO:0000313" key="4">
    <source>
        <dbReference type="EMBL" id="WEE25755.1"/>
    </source>
</evidence>
<dbReference type="RefSeq" id="WP_017408838.1">
    <property type="nucleotide sequence ID" value="NZ_AP019193.1"/>
</dbReference>
<reference evidence="4" key="6">
    <citation type="submission" date="2023-02" db="EMBL/GenBank/DDBJ databases">
        <title>The sequence of Aeromonas hydrophila K533.</title>
        <authorList>
            <person name="Luo X."/>
        </authorList>
    </citation>
    <scope>NUCLEOTIDE SEQUENCE</scope>
    <source>
        <strain evidence="4">K533</strain>
    </source>
</reference>
<evidence type="ECO:0000313" key="3">
    <source>
        <dbReference type="EMBL" id="RCF47833.1"/>
    </source>
</evidence>
<sequence>MMKAVQTHKPLRRSKPINLPVQEHDDDGFLIQFSTRFSGGFAISCDGIAGEFSIEDLN</sequence>
<dbReference type="Proteomes" id="UP000253075">
    <property type="component" value="Unassembled WGS sequence"/>
</dbReference>
<dbReference type="AlphaFoldDB" id="A0A1V2F888"/>
<reference evidence="3 5" key="2">
    <citation type="journal article" date="2018" name="PLoS ONE">
        <title>Phenotypic characterization and whole genome analysis of extended-spectrum beta-lactamase-producing bacteria isolated from dogs in Germany.</title>
        <authorList>
            <person name="Boehmer T."/>
            <person name="Vogler A.J."/>
            <person name="Thomas A."/>
            <person name="Sauer S."/>
            <person name="Hergenroether M."/>
            <person name="Straubinger R.K."/>
            <person name="Birdsell D."/>
            <person name="Keim P."/>
            <person name="Sahl J.W."/>
            <person name="Williamson C.H."/>
            <person name="Riehm J.M."/>
        </authorList>
    </citation>
    <scope>NUCLEOTIDE SEQUENCE [LARGE SCALE GENOMIC DNA]</scope>
    <source>
        <strain evidence="3 5">AFG_SD03_1510_Ahy_093</strain>
    </source>
</reference>
<organism evidence="2 6">
    <name type="scientific">Aeromonas hydrophila</name>
    <dbReference type="NCBI Taxonomy" id="644"/>
    <lineage>
        <taxon>Bacteria</taxon>
        <taxon>Pseudomonadati</taxon>
        <taxon>Pseudomonadota</taxon>
        <taxon>Gammaproteobacteria</taxon>
        <taxon>Aeromonadales</taxon>
        <taxon>Aeromonadaceae</taxon>
        <taxon>Aeromonas</taxon>
    </lineage>
</organism>
<evidence type="ECO:0000256" key="1">
    <source>
        <dbReference type="SAM" id="MobiDB-lite"/>
    </source>
</evidence>
<reference evidence="2" key="5">
    <citation type="submission" date="2020-01" db="EMBL/GenBank/DDBJ databases">
        <authorList>
            <consortium name="NCBI Pathogen Detection Project"/>
        </authorList>
    </citation>
    <scope>NUCLEOTIDE SEQUENCE</scope>
    <source>
        <strain evidence="2">OLC2673_Aeromonas</strain>
    </source>
</reference>
<name>A0A1V2F888_AERHY</name>